<evidence type="ECO:0000256" key="7">
    <source>
        <dbReference type="ARBA" id="ARBA00023180"/>
    </source>
</evidence>
<gene>
    <name evidence="10" type="ORF">ACEWY4_001332</name>
</gene>
<feature type="signal peptide" evidence="8">
    <location>
        <begin position="1"/>
        <end position="19"/>
    </location>
</feature>
<keyword evidence="3 8" id="KW-0732">Signal</keyword>
<comment type="caution">
    <text evidence="10">The sequence shown here is derived from an EMBL/GenBank/DDBJ whole genome shotgun (WGS) entry which is preliminary data.</text>
</comment>
<dbReference type="InterPro" id="IPR013608">
    <property type="entry name" value="VWA_N"/>
</dbReference>
<reference evidence="10 11" key="1">
    <citation type="submission" date="2024-09" db="EMBL/GenBank/DDBJ databases">
        <title>A chromosome-level genome assembly of Gray's grenadier anchovy, Coilia grayii.</title>
        <authorList>
            <person name="Fu Z."/>
        </authorList>
    </citation>
    <scope>NUCLEOTIDE SEQUENCE [LARGE SCALE GENOMIC DNA]</scope>
    <source>
        <strain evidence="10">G4</strain>
        <tissue evidence="10">Muscle</tissue>
    </source>
</reference>
<keyword evidence="2" id="KW-0812">Transmembrane</keyword>
<evidence type="ECO:0000259" key="9">
    <source>
        <dbReference type="Pfam" id="PF08399"/>
    </source>
</evidence>
<evidence type="ECO:0000256" key="6">
    <source>
        <dbReference type="ARBA" id="ARBA00023136"/>
    </source>
</evidence>
<keyword evidence="6" id="KW-0472">Membrane</keyword>
<feature type="chain" id="PRO_5044809843" description="VWA N-terminal domain-containing protein" evidence="8">
    <location>
        <begin position="20"/>
        <end position="169"/>
    </location>
</feature>
<sequence>MDVDKILFLLLSLFTSVSTSQFPSSITVQEWVQQMQTDLVSLIEAESGAQDLIKIFHYYRKHFTVEHNNAQELVTSAASNIEKLLLSRSRALKNLATAAEELQMRHQWQDEFEEGDMLYYNAKDDNESDTDFSKHRLKPDFKEDSAFKRMVSFNHTAVHIPTDIYEGCK</sequence>
<organism evidence="10 11">
    <name type="scientific">Coilia grayii</name>
    <name type="common">Gray's grenadier anchovy</name>
    <dbReference type="NCBI Taxonomy" id="363190"/>
    <lineage>
        <taxon>Eukaryota</taxon>
        <taxon>Metazoa</taxon>
        <taxon>Chordata</taxon>
        <taxon>Craniata</taxon>
        <taxon>Vertebrata</taxon>
        <taxon>Euteleostomi</taxon>
        <taxon>Actinopterygii</taxon>
        <taxon>Neopterygii</taxon>
        <taxon>Teleostei</taxon>
        <taxon>Clupei</taxon>
        <taxon>Clupeiformes</taxon>
        <taxon>Clupeoidei</taxon>
        <taxon>Engraulidae</taxon>
        <taxon>Coilinae</taxon>
        <taxon>Coilia</taxon>
    </lineage>
</organism>
<dbReference type="InterPro" id="IPR051173">
    <property type="entry name" value="Ca_channel_alpha-2/delta"/>
</dbReference>
<evidence type="ECO:0000313" key="10">
    <source>
        <dbReference type="EMBL" id="KAL2102164.1"/>
    </source>
</evidence>
<keyword evidence="7" id="KW-0325">Glycoprotein</keyword>
<evidence type="ECO:0000256" key="4">
    <source>
        <dbReference type="ARBA" id="ARBA00022837"/>
    </source>
</evidence>
<evidence type="ECO:0000256" key="8">
    <source>
        <dbReference type="SAM" id="SignalP"/>
    </source>
</evidence>
<evidence type="ECO:0000256" key="3">
    <source>
        <dbReference type="ARBA" id="ARBA00022729"/>
    </source>
</evidence>
<dbReference type="Proteomes" id="UP001591681">
    <property type="component" value="Unassembled WGS sequence"/>
</dbReference>
<feature type="domain" description="VWA N-terminal" evidence="9">
    <location>
        <begin position="99"/>
        <end position="167"/>
    </location>
</feature>
<dbReference type="AlphaFoldDB" id="A0ABD1KSM2"/>
<name>A0ABD1KSM2_9TELE</name>
<comment type="subcellular location">
    <subcellularLocation>
        <location evidence="1">Membrane</location>
        <topology evidence="1">Single-pass type I membrane protein</topology>
    </subcellularLocation>
</comment>
<keyword evidence="5" id="KW-1133">Transmembrane helix</keyword>
<evidence type="ECO:0000256" key="2">
    <source>
        <dbReference type="ARBA" id="ARBA00022692"/>
    </source>
</evidence>
<keyword evidence="11" id="KW-1185">Reference proteome</keyword>
<dbReference type="PANTHER" id="PTHR10166">
    <property type="entry name" value="VOLTAGE-DEPENDENT CALCIUM CHANNEL SUBUNIT ALPHA-2/DELTA-RELATED"/>
    <property type="match status" value="1"/>
</dbReference>
<dbReference type="EMBL" id="JBHFQA010000002">
    <property type="protein sequence ID" value="KAL2102164.1"/>
    <property type="molecule type" value="Genomic_DNA"/>
</dbReference>
<dbReference type="Pfam" id="PF08399">
    <property type="entry name" value="VWA_N"/>
    <property type="match status" value="1"/>
</dbReference>
<proteinExistence type="predicted"/>
<protein>
    <recommendedName>
        <fullName evidence="9">VWA N-terminal domain-containing protein</fullName>
    </recommendedName>
</protein>
<dbReference type="PANTHER" id="PTHR10166:SF6">
    <property type="entry name" value="VOLTAGE-DEPENDENT CALCIUM CHANNEL SUBUNIT ALPHA-2_DELTA-1"/>
    <property type="match status" value="1"/>
</dbReference>
<evidence type="ECO:0000256" key="5">
    <source>
        <dbReference type="ARBA" id="ARBA00022989"/>
    </source>
</evidence>
<dbReference type="GO" id="GO:0016020">
    <property type="term" value="C:membrane"/>
    <property type="evidence" value="ECO:0007669"/>
    <property type="project" value="UniProtKB-SubCell"/>
</dbReference>
<evidence type="ECO:0000256" key="1">
    <source>
        <dbReference type="ARBA" id="ARBA00004479"/>
    </source>
</evidence>
<keyword evidence="4" id="KW-0106">Calcium</keyword>
<evidence type="ECO:0000313" key="11">
    <source>
        <dbReference type="Proteomes" id="UP001591681"/>
    </source>
</evidence>
<accession>A0ABD1KSM2</accession>